<dbReference type="InterPro" id="IPR000515">
    <property type="entry name" value="MetI-like"/>
</dbReference>
<sequence length="334" mass="35909">MIPLRFVANRVLGMIIVLFLVCLFTFVIFFVLSPDPAVQICGKNCTPEAIDQIRANLGIDQPFWTQFGTFLAGLFAGRTYGTGPNAIDCAAPCLGYSFQSSQAVTDMIVQRLPVSATVAVGAAVLWLLAGVAGGLLSAVKEGRFADRFIAGLTLTGMSIPNYVLALSLQFLLVVTLGWLPFPQAVAFSDDPFQWFQNFLMPWIVLAIGMAAVYTRLTRANVIETLQENYVRTARAKGLSPGLVWRRHALRPALTPIVTIFGMDFAGLLGGALITETVFGLNGIGKMAADSITKNDQPVIMGVTLLAAFLVVIGNMVVDLLYTAIDPRVRVGSSA</sequence>
<feature type="transmembrane region" description="Helical" evidence="7">
    <location>
        <begin position="199"/>
        <end position="216"/>
    </location>
</feature>
<evidence type="ECO:0000313" key="11">
    <source>
        <dbReference type="Proteomes" id="UP001145799"/>
    </source>
</evidence>
<keyword evidence="4 7" id="KW-0812">Transmembrane</keyword>
<feature type="transmembrane region" description="Helical" evidence="7">
    <location>
        <begin position="116"/>
        <end position="139"/>
    </location>
</feature>
<evidence type="ECO:0000256" key="6">
    <source>
        <dbReference type="ARBA" id="ARBA00023136"/>
    </source>
</evidence>
<dbReference type="AlphaFoldDB" id="A0A9X3PGV7"/>
<dbReference type="PANTHER" id="PTHR43163:SF6">
    <property type="entry name" value="DIPEPTIDE TRANSPORT SYSTEM PERMEASE PROTEIN DPPB-RELATED"/>
    <property type="match status" value="1"/>
</dbReference>
<protein>
    <submittedName>
        <fullName evidence="9">ABC transporter permease</fullName>
    </submittedName>
    <submittedName>
        <fullName evidence="10">Peptide/nickel transport system permease protein</fullName>
    </submittedName>
</protein>
<dbReference type="Proteomes" id="UP001145799">
    <property type="component" value="Unassembled WGS sequence"/>
</dbReference>
<dbReference type="Pfam" id="PF19300">
    <property type="entry name" value="BPD_transp_1_N"/>
    <property type="match status" value="1"/>
</dbReference>
<dbReference type="RefSeq" id="WP_270119470.1">
    <property type="nucleotide sequence ID" value="NZ_BAAAOM010000002.1"/>
</dbReference>
<feature type="transmembrane region" description="Helical" evidence="7">
    <location>
        <begin position="12"/>
        <end position="32"/>
    </location>
</feature>
<keyword evidence="2 7" id="KW-0813">Transport</keyword>
<evidence type="ECO:0000256" key="5">
    <source>
        <dbReference type="ARBA" id="ARBA00022989"/>
    </source>
</evidence>
<keyword evidence="6 7" id="KW-0472">Membrane</keyword>
<keyword evidence="3" id="KW-1003">Cell membrane</keyword>
<evidence type="ECO:0000256" key="7">
    <source>
        <dbReference type="RuleBase" id="RU363032"/>
    </source>
</evidence>
<keyword evidence="12" id="KW-1185">Reference proteome</keyword>
<organism evidence="9 11">
    <name type="scientific">Glycomyces lechevalierae</name>
    <dbReference type="NCBI Taxonomy" id="256034"/>
    <lineage>
        <taxon>Bacteria</taxon>
        <taxon>Bacillati</taxon>
        <taxon>Actinomycetota</taxon>
        <taxon>Actinomycetes</taxon>
        <taxon>Glycomycetales</taxon>
        <taxon>Glycomycetaceae</taxon>
        <taxon>Glycomyces</taxon>
    </lineage>
</organism>
<feature type="transmembrane region" description="Helical" evidence="7">
    <location>
        <begin position="159"/>
        <end position="179"/>
    </location>
</feature>
<proteinExistence type="inferred from homology"/>
<reference evidence="10 12" key="2">
    <citation type="submission" date="2023-07" db="EMBL/GenBank/DDBJ databases">
        <title>Sequencing the genomes of 1000 actinobacteria strains.</title>
        <authorList>
            <person name="Klenk H.-P."/>
        </authorList>
    </citation>
    <scope>NUCLEOTIDE SEQUENCE [LARGE SCALE GENOMIC DNA]</scope>
    <source>
        <strain evidence="10 12">DSM 44724</strain>
    </source>
</reference>
<feature type="domain" description="ABC transmembrane type-1" evidence="8">
    <location>
        <begin position="112"/>
        <end position="321"/>
    </location>
</feature>
<dbReference type="InterPro" id="IPR035906">
    <property type="entry name" value="MetI-like_sf"/>
</dbReference>
<evidence type="ECO:0000259" key="8">
    <source>
        <dbReference type="PROSITE" id="PS50928"/>
    </source>
</evidence>
<accession>A0A9X3PGV7</accession>
<name>A0A9X3PGV7_9ACTN</name>
<reference evidence="9" key="1">
    <citation type="submission" date="2022-12" db="EMBL/GenBank/DDBJ databases">
        <title>Gycomyces niveus sp.nov., a novel actinomycete isolated from soil in Shouguang.</title>
        <authorList>
            <person name="Yang X."/>
        </authorList>
    </citation>
    <scope>NUCLEOTIDE SEQUENCE</scope>
    <source>
        <strain evidence="9">DSM 44724</strain>
    </source>
</reference>
<dbReference type="EMBL" id="JAVDYD010000001">
    <property type="protein sequence ID" value="MDR7336462.1"/>
    <property type="molecule type" value="Genomic_DNA"/>
</dbReference>
<feature type="transmembrane region" description="Helical" evidence="7">
    <location>
        <begin position="298"/>
        <end position="321"/>
    </location>
</feature>
<gene>
    <name evidence="10" type="ORF">J2S69_000181</name>
    <name evidence="9" type="ORF">O2L01_00570</name>
</gene>
<evidence type="ECO:0000256" key="3">
    <source>
        <dbReference type="ARBA" id="ARBA00022475"/>
    </source>
</evidence>
<dbReference type="GO" id="GO:0005886">
    <property type="term" value="C:plasma membrane"/>
    <property type="evidence" value="ECO:0007669"/>
    <property type="project" value="UniProtKB-SubCell"/>
</dbReference>
<dbReference type="Pfam" id="PF00528">
    <property type="entry name" value="BPD_transp_1"/>
    <property type="match status" value="1"/>
</dbReference>
<evidence type="ECO:0000313" key="9">
    <source>
        <dbReference type="EMBL" id="MDA1383456.1"/>
    </source>
</evidence>
<evidence type="ECO:0000313" key="12">
    <source>
        <dbReference type="Proteomes" id="UP001183604"/>
    </source>
</evidence>
<dbReference type="SUPFAM" id="SSF161098">
    <property type="entry name" value="MetI-like"/>
    <property type="match status" value="1"/>
</dbReference>
<dbReference type="InterPro" id="IPR045621">
    <property type="entry name" value="BPD_transp_1_N"/>
</dbReference>
<evidence type="ECO:0000313" key="10">
    <source>
        <dbReference type="EMBL" id="MDR7336462.1"/>
    </source>
</evidence>
<evidence type="ECO:0000256" key="4">
    <source>
        <dbReference type="ARBA" id="ARBA00022692"/>
    </source>
</evidence>
<feature type="transmembrane region" description="Helical" evidence="7">
    <location>
        <begin position="252"/>
        <end position="278"/>
    </location>
</feature>
<comment type="similarity">
    <text evidence="7">Belongs to the binding-protein-dependent transport system permease family.</text>
</comment>
<dbReference type="Proteomes" id="UP001183604">
    <property type="component" value="Unassembled WGS sequence"/>
</dbReference>
<keyword evidence="5 7" id="KW-1133">Transmembrane helix</keyword>
<dbReference type="Gene3D" id="1.10.3720.10">
    <property type="entry name" value="MetI-like"/>
    <property type="match status" value="1"/>
</dbReference>
<dbReference type="GO" id="GO:0055085">
    <property type="term" value="P:transmembrane transport"/>
    <property type="evidence" value="ECO:0007669"/>
    <property type="project" value="InterPro"/>
</dbReference>
<dbReference type="PANTHER" id="PTHR43163">
    <property type="entry name" value="DIPEPTIDE TRANSPORT SYSTEM PERMEASE PROTEIN DPPB-RELATED"/>
    <property type="match status" value="1"/>
</dbReference>
<comment type="subcellular location">
    <subcellularLocation>
        <location evidence="1 7">Cell membrane</location>
        <topology evidence="1 7">Multi-pass membrane protein</topology>
    </subcellularLocation>
</comment>
<comment type="caution">
    <text evidence="9">The sequence shown here is derived from an EMBL/GenBank/DDBJ whole genome shotgun (WGS) entry which is preliminary data.</text>
</comment>
<dbReference type="EMBL" id="JAPZVQ010000001">
    <property type="protein sequence ID" value="MDA1383456.1"/>
    <property type="molecule type" value="Genomic_DNA"/>
</dbReference>
<evidence type="ECO:0000256" key="2">
    <source>
        <dbReference type="ARBA" id="ARBA00022448"/>
    </source>
</evidence>
<dbReference type="PROSITE" id="PS50928">
    <property type="entry name" value="ABC_TM1"/>
    <property type="match status" value="1"/>
</dbReference>
<evidence type="ECO:0000256" key="1">
    <source>
        <dbReference type="ARBA" id="ARBA00004651"/>
    </source>
</evidence>
<dbReference type="CDD" id="cd06261">
    <property type="entry name" value="TM_PBP2"/>
    <property type="match status" value="1"/>
</dbReference>